<keyword evidence="2" id="KW-0732">Signal</keyword>
<evidence type="ECO:0000313" key="4">
    <source>
        <dbReference type="Proteomes" id="UP000194664"/>
    </source>
</evidence>
<evidence type="ECO:0000256" key="1">
    <source>
        <dbReference type="SAM" id="Phobius"/>
    </source>
</evidence>
<evidence type="ECO:0008006" key="5">
    <source>
        <dbReference type="Google" id="ProtNLM"/>
    </source>
</evidence>
<sequence>MRKIVLASVVAIAAASAASAGGVAPVVTTPAAPTVVAPAPAGSNGGLWLALGALAVVAAVASSSDS</sequence>
<gene>
    <name evidence="3" type="ORF">BVC71_06830</name>
</gene>
<keyword evidence="4" id="KW-1185">Reference proteome</keyword>
<protein>
    <recommendedName>
        <fullName evidence="5">Ferrochelatase</fullName>
    </recommendedName>
</protein>
<reference evidence="3 4" key="1">
    <citation type="submission" date="2016-12" db="EMBL/GenBank/DDBJ databases">
        <title>The draft genome sequence of HSLHS2.</title>
        <authorList>
            <person name="Hu D."/>
            <person name="Wang L."/>
            <person name="Shao Z."/>
        </authorList>
    </citation>
    <scope>NUCLEOTIDE SEQUENCE [LARGE SCALE GENOMIC DNA]</scope>
    <source>
        <strain evidence="3">MCCC 1A06712</strain>
    </source>
</reference>
<evidence type="ECO:0000313" key="3">
    <source>
        <dbReference type="EMBL" id="OUD09559.1"/>
    </source>
</evidence>
<keyword evidence="1" id="KW-1133">Transmembrane helix</keyword>
<name>A0A251WYK4_9RHOB</name>
<evidence type="ECO:0000256" key="2">
    <source>
        <dbReference type="SAM" id="SignalP"/>
    </source>
</evidence>
<dbReference type="EMBL" id="MSPP01000002">
    <property type="protein sequence ID" value="OUD09559.1"/>
    <property type="molecule type" value="Genomic_DNA"/>
</dbReference>
<accession>A0A251WYK4</accession>
<keyword evidence="1" id="KW-0812">Transmembrane</keyword>
<feature type="signal peptide" evidence="2">
    <location>
        <begin position="1"/>
        <end position="20"/>
    </location>
</feature>
<comment type="caution">
    <text evidence="3">The sequence shown here is derived from an EMBL/GenBank/DDBJ whole genome shotgun (WGS) entry which is preliminary data.</text>
</comment>
<keyword evidence="1" id="KW-0472">Membrane</keyword>
<feature type="transmembrane region" description="Helical" evidence="1">
    <location>
        <begin position="44"/>
        <end position="61"/>
    </location>
</feature>
<dbReference type="Proteomes" id="UP000194664">
    <property type="component" value="Unassembled WGS sequence"/>
</dbReference>
<organism evidence="3 4">
    <name type="scientific">Marivivens niveibacter</name>
    <dbReference type="NCBI Taxonomy" id="1930667"/>
    <lineage>
        <taxon>Bacteria</taxon>
        <taxon>Pseudomonadati</taxon>
        <taxon>Pseudomonadota</taxon>
        <taxon>Alphaproteobacteria</taxon>
        <taxon>Rhodobacterales</taxon>
        <taxon>Paracoccaceae</taxon>
        <taxon>Marivivens group</taxon>
        <taxon>Marivivens</taxon>
    </lineage>
</organism>
<proteinExistence type="predicted"/>
<feature type="chain" id="PRO_5013281728" description="Ferrochelatase" evidence="2">
    <location>
        <begin position="21"/>
        <end position="66"/>
    </location>
</feature>
<dbReference type="RefSeq" id="WP_086450899.1">
    <property type="nucleotide sequence ID" value="NZ_MSPP01000002.1"/>
</dbReference>
<dbReference type="AlphaFoldDB" id="A0A251WYK4"/>